<keyword evidence="4 7" id="KW-0472">Membrane</keyword>
<dbReference type="AlphaFoldDB" id="A0A2H0XBB5"/>
<feature type="site" description="Important for catalytic activity" evidence="7">
    <location>
        <position position="217"/>
    </location>
</feature>
<dbReference type="Proteomes" id="UP000231098">
    <property type="component" value="Unassembled WGS sequence"/>
</dbReference>
<protein>
    <recommendedName>
        <fullName evidence="7">Endolytic murein transglycosylase</fullName>
        <ecNumber evidence="7">4.2.2.29</ecNumber>
    </recommendedName>
    <alternativeName>
        <fullName evidence="7">Peptidoglycan lytic transglycosylase</fullName>
    </alternativeName>
    <alternativeName>
        <fullName evidence="7">Peptidoglycan polymerization terminase</fullName>
    </alternativeName>
</protein>
<gene>
    <name evidence="7" type="primary">mltG</name>
    <name evidence="8" type="ORF">COT51_03125</name>
</gene>
<proteinExistence type="inferred from homology"/>
<name>A0A2H0XBB5_UNCKA</name>
<keyword evidence="1 7" id="KW-1003">Cell membrane</keyword>
<accession>A0A2H0XBB5</accession>
<dbReference type="EMBL" id="PEYV01000052">
    <property type="protein sequence ID" value="PIS21388.1"/>
    <property type="molecule type" value="Genomic_DNA"/>
</dbReference>
<dbReference type="GO" id="GO:0005886">
    <property type="term" value="C:plasma membrane"/>
    <property type="evidence" value="ECO:0007669"/>
    <property type="project" value="UniProtKB-SubCell"/>
</dbReference>
<comment type="subcellular location">
    <subcellularLocation>
        <location evidence="7">Cell membrane</location>
        <topology evidence="7">Single-pass membrane protein</topology>
    </subcellularLocation>
</comment>
<evidence type="ECO:0000256" key="6">
    <source>
        <dbReference type="ARBA" id="ARBA00023316"/>
    </source>
</evidence>
<dbReference type="Pfam" id="PF02618">
    <property type="entry name" value="YceG"/>
    <property type="match status" value="1"/>
</dbReference>
<dbReference type="InterPro" id="IPR003770">
    <property type="entry name" value="MLTG-like"/>
</dbReference>
<dbReference type="PANTHER" id="PTHR30518">
    <property type="entry name" value="ENDOLYTIC MUREIN TRANSGLYCOSYLASE"/>
    <property type="match status" value="1"/>
</dbReference>
<keyword evidence="2 7" id="KW-0812">Transmembrane</keyword>
<keyword evidence="5 7" id="KW-0456">Lyase</keyword>
<organism evidence="8 9">
    <name type="scientific">candidate division WWE3 bacterium CG08_land_8_20_14_0_20_41_15</name>
    <dbReference type="NCBI Taxonomy" id="1975086"/>
    <lineage>
        <taxon>Bacteria</taxon>
        <taxon>Katanobacteria</taxon>
    </lineage>
</organism>
<comment type="catalytic activity">
    <reaction evidence="7">
        <text>a peptidoglycan chain = a peptidoglycan chain with N-acetyl-1,6-anhydromuramyl-[peptide] at the reducing end + a peptidoglycan chain with N-acetylglucosamine at the non-reducing end.</text>
        <dbReference type="EC" id="4.2.2.29"/>
    </reaction>
</comment>
<evidence type="ECO:0000256" key="5">
    <source>
        <dbReference type="ARBA" id="ARBA00023239"/>
    </source>
</evidence>
<dbReference type="GO" id="GO:0071555">
    <property type="term" value="P:cell wall organization"/>
    <property type="evidence" value="ECO:0007669"/>
    <property type="project" value="UniProtKB-KW"/>
</dbReference>
<keyword evidence="6 7" id="KW-0961">Cell wall biogenesis/degradation</keyword>
<dbReference type="GO" id="GO:0008932">
    <property type="term" value="F:lytic endotransglycosylase activity"/>
    <property type="evidence" value="ECO:0007669"/>
    <property type="project" value="UniProtKB-UniRule"/>
</dbReference>
<comment type="caution">
    <text evidence="8">The sequence shown here is derived from an EMBL/GenBank/DDBJ whole genome shotgun (WGS) entry which is preliminary data.</text>
</comment>
<dbReference type="Gene3D" id="3.30.1490.480">
    <property type="entry name" value="Endolytic murein transglycosylase"/>
    <property type="match status" value="1"/>
</dbReference>
<dbReference type="NCBIfam" id="TIGR00247">
    <property type="entry name" value="endolytic transglycosylase MltG"/>
    <property type="match status" value="1"/>
</dbReference>
<dbReference type="HAMAP" id="MF_02065">
    <property type="entry name" value="MltG"/>
    <property type="match status" value="1"/>
</dbReference>
<evidence type="ECO:0000256" key="4">
    <source>
        <dbReference type="ARBA" id="ARBA00023136"/>
    </source>
</evidence>
<comment type="similarity">
    <text evidence="7">Belongs to the transglycosylase MltG family.</text>
</comment>
<evidence type="ECO:0000256" key="7">
    <source>
        <dbReference type="HAMAP-Rule" id="MF_02065"/>
    </source>
</evidence>
<sequence length="334" mass="38008">MKKTLKLIFVVFLMLSLFAGSFFLAFSFLPNSTNPESVDFTVTEGEGVAEISQNLKKVGIIRSALSFEILTRSIGTADNLQAGIYYLERNKSPYQTSIILQHGVLDVKLTFIEGWRREEYQEYLKAQSSRLRQGSGGQVNLKNENIVEEFGYLSQGMEGKLFPDTYFVLPNVTAEELIELFSLNYEKKVSPLFLSSDNQNFLTEEEALIFASIVEREAKFDEDRPIIAGILLKRYENGWPLEADATVQYAVGREGDWWPKELTSYDISVDSLYNTRRNVGLPPTPICNPGLTSIKAVLSPEELGYWYYFSDSKGKMYYAKTLEKHTENIVKFSD</sequence>
<evidence type="ECO:0000313" key="8">
    <source>
        <dbReference type="EMBL" id="PIS21388.1"/>
    </source>
</evidence>
<dbReference type="EC" id="4.2.2.29" evidence="7"/>
<evidence type="ECO:0000256" key="3">
    <source>
        <dbReference type="ARBA" id="ARBA00022989"/>
    </source>
</evidence>
<reference evidence="9" key="1">
    <citation type="submission" date="2017-09" db="EMBL/GenBank/DDBJ databases">
        <title>Depth-based differentiation of microbial function through sediment-hosted aquifers and enrichment of novel symbionts in the deep terrestrial subsurface.</title>
        <authorList>
            <person name="Probst A.J."/>
            <person name="Ladd B."/>
            <person name="Jarett J.K."/>
            <person name="Geller-Mcgrath D.E."/>
            <person name="Sieber C.M.K."/>
            <person name="Emerson J.B."/>
            <person name="Anantharaman K."/>
            <person name="Thomas B.C."/>
            <person name="Malmstrom R."/>
            <person name="Stieglmeier M."/>
            <person name="Klingl A."/>
            <person name="Woyke T."/>
            <person name="Ryan C.M."/>
            <person name="Banfield J.F."/>
        </authorList>
    </citation>
    <scope>NUCLEOTIDE SEQUENCE [LARGE SCALE GENOMIC DNA]</scope>
</reference>
<dbReference type="PANTHER" id="PTHR30518:SF2">
    <property type="entry name" value="ENDOLYTIC MUREIN TRANSGLYCOSYLASE"/>
    <property type="match status" value="1"/>
</dbReference>
<comment type="function">
    <text evidence="7">Functions as a peptidoglycan terminase that cleaves nascent peptidoglycan strands endolytically to terminate their elongation.</text>
</comment>
<keyword evidence="3 7" id="KW-1133">Transmembrane helix</keyword>
<evidence type="ECO:0000256" key="1">
    <source>
        <dbReference type="ARBA" id="ARBA00022475"/>
    </source>
</evidence>
<evidence type="ECO:0000313" key="9">
    <source>
        <dbReference type="Proteomes" id="UP000231098"/>
    </source>
</evidence>
<evidence type="ECO:0000256" key="2">
    <source>
        <dbReference type="ARBA" id="ARBA00022692"/>
    </source>
</evidence>
<feature type="transmembrane region" description="Helical" evidence="7">
    <location>
        <begin position="7"/>
        <end position="29"/>
    </location>
</feature>
<dbReference type="GO" id="GO:0009252">
    <property type="term" value="P:peptidoglycan biosynthetic process"/>
    <property type="evidence" value="ECO:0007669"/>
    <property type="project" value="UniProtKB-UniRule"/>
</dbReference>